<dbReference type="Proteomes" id="UP000006101">
    <property type="component" value="Chromosome"/>
</dbReference>
<reference evidence="9 10" key="1">
    <citation type="journal article" date="2012" name="J. Bacteriol.">
        <title>Draft Genome Sequence of an Ammonia-Oxidizing Archaeon, "Candidatus Nitrosopumilus koreensis" AR1, from Marine Sediment.</title>
        <authorList>
            <person name="Park S.J."/>
            <person name="Kim J.G."/>
            <person name="Jung M.Y."/>
            <person name="Kim S.J."/>
            <person name="Cha I.T."/>
            <person name="Kwon K."/>
            <person name="Lee J.H."/>
            <person name="Rhee S.K."/>
        </authorList>
    </citation>
    <scope>NUCLEOTIDE SEQUENCE [LARGE SCALE GENOMIC DNA]</scope>
    <source>
        <strain evidence="9 10">AR1</strain>
    </source>
</reference>
<evidence type="ECO:0000313" key="10">
    <source>
        <dbReference type="Proteomes" id="UP000006101"/>
    </source>
</evidence>
<dbReference type="STRING" id="1229908.NKOR_04970"/>
<dbReference type="InterPro" id="IPR012336">
    <property type="entry name" value="Thioredoxin-like_fold"/>
</dbReference>
<feature type="domain" description="Thioredoxin" evidence="8">
    <location>
        <begin position="30"/>
        <end position="233"/>
    </location>
</feature>
<proteinExistence type="inferred from homology"/>
<keyword evidence="7" id="KW-0812">Transmembrane</keyword>
<keyword evidence="5" id="KW-1015">Disulfide bond</keyword>
<dbReference type="GO" id="GO:0016491">
    <property type="term" value="F:oxidoreductase activity"/>
    <property type="evidence" value="ECO:0007669"/>
    <property type="project" value="UniProtKB-KW"/>
</dbReference>
<gene>
    <name evidence="9" type="ORF">NKOR_04970</name>
</gene>
<evidence type="ECO:0000256" key="3">
    <source>
        <dbReference type="ARBA" id="ARBA00022729"/>
    </source>
</evidence>
<comment type="similarity">
    <text evidence="1">Belongs to the thioredoxin family. DsbA subfamily.</text>
</comment>
<evidence type="ECO:0000256" key="5">
    <source>
        <dbReference type="ARBA" id="ARBA00023157"/>
    </source>
</evidence>
<name>K0B7G0_9ARCH</name>
<dbReference type="EMBL" id="CP003842">
    <property type="protein sequence ID" value="AFS80880.1"/>
    <property type="molecule type" value="Genomic_DNA"/>
</dbReference>
<dbReference type="PROSITE" id="PS51352">
    <property type="entry name" value="THIOREDOXIN_2"/>
    <property type="match status" value="1"/>
</dbReference>
<dbReference type="AlphaFoldDB" id="K0B7G0"/>
<accession>K0B7G0</accession>
<keyword evidence="6" id="KW-0676">Redox-active center</keyword>
<evidence type="ECO:0000256" key="6">
    <source>
        <dbReference type="ARBA" id="ARBA00023284"/>
    </source>
</evidence>
<dbReference type="PANTHER" id="PTHR13887:SF14">
    <property type="entry name" value="DISULFIDE BOND FORMATION PROTEIN D"/>
    <property type="match status" value="1"/>
</dbReference>
<evidence type="ECO:0000256" key="1">
    <source>
        <dbReference type="ARBA" id="ARBA00005791"/>
    </source>
</evidence>
<dbReference type="PANTHER" id="PTHR13887">
    <property type="entry name" value="GLUTATHIONE S-TRANSFERASE KAPPA"/>
    <property type="match status" value="1"/>
</dbReference>
<dbReference type="InterPro" id="IPR036249">
    <property type="entry name" value="Thioredoxin-like_sf"/>
</dbReference>
<dbReference type="HOGENOM" id="CLU_000288_47_1_2"/>
<organism evidence="9 10">
    <name type="scientific">Candidatus Nitrosopumilus koreensis AR1</name>
    <dbReference type="NCBI Taxonomy" id="1229908"/>
    <lineage>
        <taxon>Archaea</taxon>
        <taxon>Nitrososphaerota</taxon>
        <taxon>Nitrososphaeria</taxon>
        <taxon>Nitrosopumilales</taxon>
        <taxon>Nitrosopumilaceae</taxon>
        <taxon>Nitrosopumilus</taxon>
    </lineage>
</organism>
<dbReference type="Pfam" id="PF13462">
    <property type="entry name" value="Thioredoxin_4"/>
    <property type="match status" value="1"/>
</dbReference>
<evidence type="ECO:0000256" key="7">
    <source>
        <dbReference type="SAM" id="Phobius"/>
    </source>
</evidence>
<dbReference type="SUPFAM" id="SSF52833">
    <property type="entry name" value="Thioredoxin-like"/>
    <property type="match status" value="1"/>
</dbReference>
<keyword evidence="10" id="KW-1185">Reference proteome</keyword>
<feature type="transmembrane region" description="Helical" evidence="7">
    <location>
        <begin position="23"/>
        <end position="43"/>
    </location>
</feature>
<keyword evidence="7" id="KW-1133">Transmembrane helix</keyword>
<dbReference type="Gene3D" id="3.40.30.10">
    <property type="entry name" value="Glutaredoxin"/>
    <property type="match status" value="1"/>
</dbReference>
<evidence type="ECO:0000256" key="4">
    <source>
        <dbReference type="ARBA" id="ARBA00023002"/>
    </source>
</evidence>
<dbReference type="InterPro" id="IPR013766">
    <property type="entry name" value="Thioredoxin_domain"/>
</dbReference>
<sequence>MDDCYKLKKTFTCIQKKSYMNKVFLLLIPVAIGIIAGSFLAFYPESENNSKKLTASNLIEGGSPALGDSNAPITILEWGDYQCTFCYKFHQNTLDVINDDFIKTGKVKLVFKDFPLNGPDSILAAEASYCAGDQGKYWQYHNELYKNWGGERTGWVTRDSLDSFASTVNLDLETFNKCLDEHKYQNKVNALYDLGREIGIDATPSFLVFNDEKIIKIRGNQPLETFLKTFNEL</sequence>
<dbReference type="KEGG" id="nkr:NKOR_04970"/>
<comment type="similarity">
    <text evidence="2">Belongs to the glutaredoxin family.</text>
</comment>
<evidence type="ECO:0000313" key="9">
    <source>
        <dbReference type="EMBL" id="AFS80880.1"/>
    </source>
</evidence>
<dbReference type="PATRIC" id="fig|1229908.8.peg.1079"/>
<evidence type="ECO:0000256" key="2">
    <source>
        <dbReference type="ARBA" id="ARBA00007787"/>
    </source>
</evidence>
<protein>
    <submittedName>
        <fullName evidence="9">DSBA oxidoreductase</fullName>
    </submittedName>
</protein>
<evidence type="ECO:0000259" key="8">
    <source>
        <dbReference type="PROSITE" id="PS51352"/>
    </source>
</evidence>
<keyword evidence="7" id="KW-0472">Membrane</keyword>
<keyword evidence="3" id="KW-0732">Signal</keyword>
<keyword evidence="4" id="KW-0560">Oxidoreductase</keyword>